<dbReference type="SMART" id="SM00719">
    <property type="entry name" value="Plus3"/>
    <property type="match status" value="1"/>
</dbReference>
<dbReference type="PROSITE" id="PS51360">
    <property type="entry name" value="PLUS3"/>
    <property type="match status" value="1"/>
</dbReference>
<dbReference type="Pfam" id="PF03126">
    <property type="entry name" value="Plus-3"/>
    <property type="match status" value="1"/>
</dbReference>
<dbReference type="AlphaFoldDB" id="A0AAP0S6Y7"/>
<dbReference type="InterPro" id="IPR004343">
    <property type="entry name" value="Plus-3_dom"/>
</dbReference>
<evidence type="ECO:0000313" key="6">
    <source>
        <dbReference type="Proteomes" id="UP001415857"/>
    </source>
</evidence>
<organism evidence="5 6">
    <name type="scientific">Liquidambar formosana</name>
    <name type="common">Formosan gum</name>
    <dbReference type="NCBI Taxonomy" id="63359"/>
    <lineage>
        <taxon>Eukaryota</taxon>
        <taxon>Viridiplantae</taxon>
        <taxon>Streptophyta</taxon>
        <taxon>Embryophyta</taxon>
        <taxon>Tracheophyta</taxon>
        <taxon>Spermatophyta</taxon>
        <taxon>Magnoliopsida</taxon>
        <taxon>eudicotyledons</taxon>
        <taxon>Gunneridae</taxon>
        <taxon>Pentapetalae</taxon>
        <taxon>Saxifragales</taxon>
        <taxon>Altingiaceae</taxon>
        <taxon>Liquidambar</taxon>
    </lineage>
</organism>
<name>A0AAP0S6Y7_LIQFO</name>
<dbReference type="PANTHER" id="PTHR38940">
    <property type="entry name" value="PLUS3 DOMAIN-CONTAINING PROTEIN"/>
    <property type="match status" value="1"/>
</dbReference>
<evidence type="ECO:0000313" key="5">
    <source>
        <dbReference type="EMBL" id="KAK9288319.1"/>
    </source>
</evidence>
<reference evidence="5 6" key="1">
    <citation type="journal article" date="2024" name="Plant J.">
        <title>Genome sequences and population genomics reveal climatic adaptation and genomic divergence between two closely related sweetgum species.</title>
        <authorList>
            <person name="Xu W.Q."/>
            <person name="Ren C.Q."/>
            <person name="Zhang X.Y."/>
            <person name="Comes H.P."/>
            <person name="Liu X.H."/>
            <person name="Li Y.G."/>
            <person name="Kettle C.J."/>
            <person name="Jalonen R."/>
            <person name="Gaisberger H."/>
            <person name="Ma Y.Z."/>
            <person name="Qiu Y.X."/>
        </authorList>
    </citation>
    <scope>NUCLEOTIDE SEQUENCE [LARGE SCALE GENOMIC DNA]</scope>
    <source>
        <strain evidence="5">Hangzhou</strain>
    </source>
</reference>
<dbReference type="GO" id="GO:0008270">
    <property type="term" value="F:zinc ion binding"/>
    <property type="evidence" value="ECO:0007669"/>
    <property type="project" value="UniProtKB-KW"/>
</dbReference>
<evidence type="ECO:0000256" key="1">
    <source>
        <dbReference type="PROSITE-ProRule" id="PRU00047"/>
    </source>
</evidence>
<keyword evidence="6" id="KW-1185">Reference proteome</keyword>
<dbReference type="EMBL" id="JBBPBK010000003">
    <property type="protein sequence ID" value="KAK9288319.1"/>
    <property type="molecule type" value="Genomic_DNA"/>
</dbReference>
<proteinExistence type="predicted"/>
<feature type="compositionally biased region" description="Basic and acidic residues" evidence="2">
    <location>
        <begin position="355"/>
        <end position="367"/>
    </location>
</feature>
<evidence type="ECO:0000259" key="4">
    <source>
        <dbReference type="PROSITE" id="PS51360"/>
    </source>
</evidence>
<dbReference type="SUPFAM" id="SSF159042">
    <property type="entry name" value="Plus3-like"/>
    <property type="match status" value="1"/>
</dbReference>
<comment type="caution">
    <text evidence="5">The sequence shown here is derived from an EMBL/GenBank/DDBJ whole genome shotgun (WGS) entry which is preliminary data.</text>
</comment>
<dbReference type="Gene3D" id="3.90.70.200">
    <property type="entry name" value="Plus-3 domain"/>
    <property type="match status" value="1"/>
</dbReference>
<feature type="compositionally biased region" description="Polar residues" evidence="2">
    <location>
        <begin position="593"/>
        <end position="605"/>
    </location>
</feature>
<gene>
    <name evidence="5" type="ORF">L1049_016770</name>
</gene>
<protein>
    <recommendedName>
        <fullName evidence="7">Plus3 domain-containing protein</fullName>
    </recommendedName>
</protein>
<dbReference type="Proteomes" id="UP001415857">
    <property type="component" value="Unassembled WGS sequence"/>
</dbReference>
<evidence type="ECO:0008006" key="7">
    <source>
        <dbReference type="Google" id="ProtNLM"/>
    </source>
</evidence>
<dbReference type="SMART" id="SM00343">
    <property type="entry name" value="ZnF_C2HC"/>
    <property type="match status" value="2"/>
</dbReference>
<keyword evidence="1" id="KW-0479">Metal-binding</keyword>
<dbReference type="InterPro" id="IPR036128">
    <property type="entry name" value="Plus3-like_sf"/>
</dbReference>
<evidence type="ECO:0000256" key="2">
    <source>
        <dbReference type="SAM" id="MobiDB-lite"/>
    </source>
</evidence>
<keyword evidence="1" id="KW-0863">Zinc-finger</keyword>
<dbReference type="PANTHER" id="PTHR38940:SF4">
    <property type="entry name" value="OS01G0775100 PROTEIN"/>
    <property type="match status" value="1"/>
</dbReference>
<feature type="domain" description="Plus3" evidence="4">
    <location>
        <begin position="1002"/>
        <end position="1131"/>
    </location>
</feature>
<dbReference type="GO" id="GO:0003677">
    <property type="term" value="F:DNA binding"/>
    <property type="evidence" value="ECO:0007669"/>
    <property type="project" value="InterPro"/>
</dbReference>
<feature type="region of interest" description="Disordered" evidence="2">
    <location>
        <begin position="590"/>
        <end position="620"/>
    </location>
</feature>
<evidence type="ECO:0000259" key="3">
    <source>
        <dbReference type="PROSITE" id="PS50158"/>
    </source>
</evidence>
<keyword evidence="1" id="KW-0862">Zinc</keyword>
<dbReference type="InterPro" id="IPR001878">
    <property type="entry name" value="Znf_CCHC"/>
</dbReference>
<feature type="region of interest" description="Disordered" evidence="2">
    <location>
        <begin position="354"/>
        <end position="420"/>
    </location>
</feature>
<accession>A0AAP0S6Y7</accession>
<feature type="compositionally biased region" description="Basic and acidic residues" evidence="2">
    <location>
        <begin position="653"/>
        <end position="668"/>
    </location>
</feature>
<feature type="domain" description="CCHC-type" evidence="3">
    <location>
        <begin position="826"/>
        <end position="841"/>
    </location>
</feature>
<dbReference type="Gene3D" id="4.10.60.10">
    <property type="entry name" value="Zinc finger, CCHC-type"/>
    <property type="match status" value="1"/>
</dbReference>
<dbReference type="PROSITE" id="PS50158">
    <property type="entry name" value="ZF_CCHC"/>
    <property type="match status" value="1"/>
</dbReference>
<feature type="region of interest" description="Disordered" evidence="2">
    <location>
        <begin position="633"/>
        <end position="672"/>
    </location>
</feature>
<sequence length="1131" mass="125126">MNVDNDNNREPVTDLGLALGYSNQCIQRRLNSDSGAGANAGSRVDMKFVASDPLSELVWSPHKGLSLKCADSSLAEKRPSLLWGARSSNMVLSPPQSITAGRTSIYKPMDEGNMVASQESFHVKDEVGETATLVRSPRNNAGIMSICGSSQQLNTGTHGNLEEMNTVVEASALDINEKEDLNNDKRMGVCVAIHIPMAAIPETRENNFSSSPGEDQGRMADFVSFRMGEPHPDMAQIEPVGRDFNNVISSDSTIGRGDVGSGNQTQGMEVVLASEVRRTEYCKTRNPPLPNSTSACKRDEGIPSFIEEESKDIVKTPCSTSVPLDKLESTDENDLQALDIENACGAVSKIVGPESAHEVENRSRMDEDIVPGGKNVPIEHSPTKSRIHVRRRKGKEKALSDGDVDGSVSKEEDDSHESVESCNSAGLFSRRRKPWNFEQQLIKGSKRVKEQIQDSPGSKSFTRQDSSFMNWISNMTKGFSRSNQVETPSLALTLAHPNHEHESNDRKVFTCNKNQDPGSNMGFQSVFQSLYCPNTKVQETRTLDAGHQPHEGSKELELANKICAFNVTPIAFRGVNDNFCKQFLRSHEKHKQSTSGNGAGTSTHPKISFPSFAASQENKTNSVENKISYNLESGMEKGEVSPSNTSLGKRKTRCDENNDSEHPSEEKAANNFGYRSDPLGSLWITRFSPKTSHPMINIDHCMQSTGRALECSVEGMRLIPHSQNCITSSKDQKNLESREYSSEDPLNAMGRELQKCAANTEASFELTKTKGHDDQKLKYKLDPIVPSQRFKSPEAMASLFARRLDALKNIVPSYITDNAARATTTCFFCGIRGHDLRDCSEIMETELKDLLRNFNSYNGAEESPCLCIRCFQVNHWAIACPNVSSIKRHQSEYSSSMLNHCSSSKMQVNGGNGRSPKLLENKESQSEVTGTHTVCDRKIPGMDTILKLNQKWRGTLTSDKMVSNSNPVKNQIASSSGECDSKENQIIPLCNFVNQQISDVPKGIFDVIKRLRLSRTNILKWMNSRSSLSHLDGFFLRLRLGKWEEGLGGTGYYVACITGSQKEKSPQSSKNPISVNIGGIKCLVESQYISNHDFLEDELMAWWCATLKSGGKVPSEEDLRVKIEEREKLGF</sequence>
<feature type="compositionally biased region" description="Basic residues" evidence="2">
    <location>
        <begin position="383"/>
        <end position="395"/>
    </location>
</feature>